<reference evidence="2 3" key="1">
    <citation type="submission" date="2016-10" db="EMBL/GenBank/DDBJ databases">
        <title>Genome sequence of Streptomyces sp. MUSC 1.</title>
        <authorList>
            <person name="Lee L.-H."/>
            <person name="Ser H.-L."/>
            <person name="Law J.W.-F."/>
        </authorList>
    </citation>
    <scope>NUCLEOTIDE SEQUENCE [LARGE SCALE GENOMIC DNA]</scope>
    <source>
        <strain evidence="2 3">MUSC 1</strain>
    </source>
</reference>
<gene>
    <name evidence="2" type="ORF">BIV23_14735</name>
</gene>
<organism evidence="2 3">
    <name type="scientific">Streptomyces monashensis</name>
    <dbReference type="NCBI Taxonomy" id="1678012"/>
    <lineage>
        <taxon>Bacteria</taxon>
        <taxon>Bacillati</taxon>
        <taxon>Actinomycetota</taxon>
        <taxon>Actinomycetes</taxon>
        <taxon>Kitasatosporales</taxon>
        <taxon>Streptomycetaceae</taxon>
        <taxon>Streptomyces</taxon>
    </lineage>
</organism>
<dbReference type="AlphaFoldDB" id="A0A1S2QI73"/>
<dbReference type="RefSeq" id="WP_071381266.1">
    <property type="nucleotide sequence ID" value="NZ_MLYO01000024.1"/>
</dbReference>
<feature type="domain" description="HNH nuclease" evidence="1">
    <location>
        <begin position="38"/>
        <end position="82"/>
    </location>
</feature>
<dbReference type="InterPro" id="IPR003615">
    <property type="entry name" value="HNH_nuc"/>
</dbReference>
<sequence>MAILDRDRKILWARAHNSCAYCRRSLVEDATEGDRESVVGDEAHIVAQSGKGPRAGLIPDGEVDRYENLMLLCKVHHKLIDDQPGTYTVERLREMKRAHEQWAEQKLRELDHSVDLDGVPPEVFDHVPKTTEEINYVIGNRPYSWEYLMYAGLLQVGLLDAKRRAEGHRSLGLEFRDKQAALRHVSVLLDELTVIVQQVMDCFDPLVLSKALGEPGRPGEFRLIGDLARRLVAAYEEFAAWSASVGNAVVPRQARRAFAALVHMADRPMQDVETYVQRLVAQLNGAMERVSQGSTEPVVLTIICEINADRNVADEVTREVQRAYRRW</sequence>
<proteinExistence type="predicted"/>
<dbReference type="Pfam" id="PF13391">
    <property type="entry name" value="HNH_2"/>
    <property type="match status" value="1"/>
</dbReference>
<dbReference type="Proteomes" id="UP000179642">
    <property type="component" value="Unassembled WGS sequence"/>
</dbReference>
<dbReference type="EMBL" id="MLYO01000024">
    <property type="protein sequence ID" value="OIK05065.1"/>
    <property type="molecule type" value="Genomic_DNA"/>
</dbReference>
<keyword evidence="3" id="KW-1185">Reference proteome</keyword>
<evidence type="ECO:0000259" key="1">
    <source>
        <dbReference type="Pfam" id="PF13391"/>
    </source>
</evidence>
<name>A0A1S2QI73_9ACTN</name>
<dbReference type="CDD" id="cd00085">
    <property type="entry name" value="HNHc"/>
    <property type="match status" value="1"/>
</dbReference>
<protein>
    <recommendedName>
        <fullName evidence="1">HNH nuclease domain-containing protein</fullName>
    </recommendedName>
</protein>
<accession>A0A1S2QI73</accession>
<dbReference type="OrthoDB" id="5379188at2"/>
<evidence type="ECO:0000313" key="2">
    <source>
        <dbReference type="EMBL" id="OIK05065.1"/>
    </source>
</evidence>
<comment type="caution">
    <text evidence="2">The sequence shown here is derived from an EMBL/GenBank/DDBJ whole genome shotgun (WGS) entry which is preliminary data.</text>
</comment>
<evidence type="ECO:0000313" key="3">
    <source>
        <dbReference type="Proteomes" id="UP000179642"/>
    </source>
</evidence>